<sequence length="31" mass="3621">MKITCVNALEPKFLGAKQVKIFERRVFARNL</sequence>
<dbReference type="EMBL" id="JACHWZ010000001">
    <property type="protein sequence ID" value="MBB3059494.1"/>
    <property type="molecule type" value="Genomic_DNA"/>
</dbReference>
<organism evidence="1 2">
    <name type="scientific">Microbulbifer rhizosphaerae</name>
    <dbReference type="NCBI Taxonomy" id="1562603"/>
    <lineage>
        <taxon>Bacteria</taxon>
        <taxon>Pseudomonadati</taxon>
        <taxon>Pseudomonadota</taxon>
        <taxon>Gammaproteobacteria</taxon>
        <taxon>Cellvibrionales</taxon>
        <taxon>Microbulbiferaceae</taxon>
        <taxon>Microbulbifer</taxon>
    </lineage>
</organism>
<dbReference type="Proteomes" id="UP000535937">
    <property type="component" value="Unassembled WGS sequence"/>
</dbReference>
<evidence type="ECO:0000313" key="1">
    <source>
        <dbReference type="EMBL" id="MBB3059494.1"/>
    </source>
</evidence>
<gene>
    <name evidence="1" type="ORF">FHS09_000295</name>
</gene>
<reference evidence="1 2" key="1">
    <citation type="submission" date="2020-08" db="EMBL/GenBank/DDBJ databases">
        <title>Genomic Encyclopedia of Type Strains, Phase III (KMG-III): the genomes of soil and plant-associated and newly described type strains.</title>
        <authorList>
            <person name="Whitman W."/>
        </authorList>
    </citation>
    <scope>NUCLEOTIDE SEQUENCE [LARGE SCALE GENOMIC DNA]</scope>
    <source>
        <strain evidence="1 2">CECT 8799</strain>
    </source>
</reference>
<dbReference type="AlphaFoldDB" id="A0A7W4W8C7"/>
<accession>A0A7W4W8C7</accession>
<keyword evidence="2" id="KW-1185">Reference proteome</keyword>
<protein>
    <submittedName>
        <fullName evidence="1">Uncharacterized protein</fullName>
    </submittedName>
</protein>
<evidence type="ECO:0000313" key="2">
    <source>
        <dbReference type="Proteomes" id="UP000535937"/>
    </source>
</evidence>
<proteinExistence type="predicted"/>
<name>A0A7W4W8C7_9GAMM</name>
<comment type="caution">
    <text evidence="1">The sequence shown here is derived from an EMBL/GenBank/DDBJ whole genome shotgun (WGS) entry which is preliminary data.</text>
</comment>